<organism evidence="8 9">
    <name type="scientific">Hypsizygus marmoreus</name>
    <name type="common">White beech mushroom</name>
    <name type="synonym">Agaricus marmoreus</name>
    <dbReference type="NCBI Taxonomy" id="39966"/>
    <lineage>
        <taxon>Eukaryota</taxon>
        <taxon>Fungi</taxon>
        <taxon>Dikarya</taxon>
        <taxon>Basidiomycota</taxon>
        <taxon>Agaricomycotina</taxon>
        <taxon>Agaricomycetes</taxon>
        <taxon>Agaricomycetidae</taxon>
        <taxon>Agaricales</taxon>
        <taxon>Tricholomatineae</taxon>
        <taxon>Lyophyllaceae</taxon>
        <taxon>Hypsizygus</taxon>
    </lineage>
</organism>
<evidence type="ECO:0000256" key="3">
    <source>
        <dbReference type="ARBA" id="ARBA00022801"/>
    </source>
</evidence>
<dbReference type="Proteomes" id="UP000076154">
    <property type="component" value="Unassembled WGS sequence"/>
</dbReference>
<feature type="domain" description="RNase III" evidence="7">
    <location>
        <begin position="1230"/>
        <end position="1386"/>
    </location>
</feature>
<dbReference type="InterPro" id="IPR000999">
    <property type="entry name" value="RNase_III_dom"/>
</dbReference>
<keyword evidence="2" id="KW-0547">Nucleotide-binding</keyword>
<proteinExistence type="predicted"/>
<dbReference type="GO" id="GO:0003723">
    <property type="term" value="F:RNA binding"/>
    <property type="evidence" value="ECO:0007669"/>
    <property type="project" value="TreeGrafter"/>
</dbReference>
<dbReference type="GO" id="GO:0005634">
    <property type="term" value="C:nucleus"/>
    <property type="evidence" value="ECO:0007669"/>
    <property type="project" value="TreeGrafter"/>
</dbReference>
<dbReference type="InParanoid" id="A0A369JTJ0"/>
<accession>A0A369JTJ0</accession>
<dbReference type="PROSITE" id="PS50142">
    <property type="entry name" value="RNASE_3_2"/>
    <property type="match status" value="2"/>
</dbReference>
<feature type="region of interest" description="Disordered" evidence="6">
    <location>
        <begin position="1524"/>
        <end position="1544"/>
    </location>
</feature>
<evidence type="ECO:0000256" key="5">
    <source>
        <dbReference type="ARBA" id="ARBA00022840"/>
    </source>
</evidence>
<evidence type="ECO:0000313" key="9">
    <source>
        <dbReference type="Proteomes" id="UP000076154"/>
    </source>
</evidence>
<feature type="domain" description="RNase III" evidence="7">
    <location>
        <begin position="1009"/>
        <end position="1186"/>
    </location>
</feature>
<dbReference type="Pfam" id="PF03368">
    <property type="entry name" value="Dicer_dimer"/>
    <property type="match status" value="1"/>
</dbReference>
<comment type="caution">
    <text evidence="8">The sequence shown here is derived from an EMBL/GenBank/DDBJ whole genome shotgun (WGS) entry which is preliminary data.</text>
</comment>
<dbReference type="Gene3D" id="1.10.1520.10">
    <property type="entry name" value="Ribonuclease III domain"/>
    <property type="match status" value="2"/>
</dbReference>
<evidence type="ECO:0000256" key="2">
    <source>
        <dbReference type="ARBA" id="ARBA00022741"/>
    </source>
</evidence>
<keyword evidence="9" id="KW-1185">Reference proteome</keyword>
<evidence type="ECO:0000256" key="4">
    <source>
        <dbReference type="ARBA" id="ARBA00022806"/>
    </source>
</evidence>
<dbReference type="PANTHER" id="PTHR14950">
    <property type="entry name" value="DICER-RELATED"/>
    <property type="match status" value="1"/>
</dbReference>
<dbReference type="GO" id="GO:0005524">
    <property type="term" value="F:ATP binding"/>
    <property type="evidence" value="ECO:0007669"/>
    <property type="project" value="UniProtKB-KW"/>
</dbReference>
<dbReference type="GO" id="GO:0004525">
    <property type="term" value="F:ribonuclease III activity"/>
    <property type="evidence" value="ECO:0007669"/>
    <property type="project" value="InterPro"/>
</dbReference>
<reference evidence="8" key="1">
    <citation type="submission" date="2018-04" db="EMBL/GenBank/DDBJ databases">
        <title>Whole genome sequencing of Hypsizygus marmoreus.</title>
        <authorList>
            <person name="Choi I.-G."/>
            <person name="Min B."/>
            <person name="Kim J.-G."/>
            <person name="Kim S."/>
            <person name="Oh Y.-L."/>
            <person name="Kong W.-S."/>
            <person name="Park H."/>
            <person name="Jeong J."/>
            <person name="Song E.-S."/>
        </authorList>
    </citation>
    <scope>NUCLEOTIDE SEQUENCE [LARGE SCALE GENOMIC DNA]</scope>
    <source>
        <strain evidence="8">51987-8</strain>
    </source>
</reference>
<dbReference type="InterPro" id="IPR005034">
    <property type="entry name" value="Dicer_dimerisation"/>
</dbReference>
<feature type="region of interest" description="Disordered" evidence="6">
    <location>
        <begin position="1109"/>
        <end position="1135"/>
    </location>
</feature>
<dbReference type="OrthoDB" id="416741at2759"/>
<feature type="region of interest" description="Disordered" evidence="6">
    <location>
        <begin position="560"/>
        <end position="595"/>
    </location>
</feature>
<keyword evidence="1" id="KW-0677">Repeat</keyword>
<evidence type="ECO:0000256" key="6">
    <source>
        <dbReference type="SAM" id="MobiDB-lite"/>
    </source>
</evidence>
<keyword evidence="5" id="KW-0067">ATP-binding</keyword>
<dbReference type="InterPro" id="IPR027417">
    <property type="entry name" value="P-loop_NTPase"/>
</dbReference>
<evidence type="ECO:0000313" key="8">
    <source>
        <dbReference type="EMBL" id="RDB22674.1"/>
    </source>
</evidence>
<dbReference type="SUPFAM" id="SSF69065">
    <property type="entry name" value="RNase III domain-like"/>
    <property type="match status" value="2"/>
</dbReference>
<name>A0A369JTJ0_HYPMA</name>
<dbReference type="GO" id="GO:0005737">
    <property type="term" value="C:cytoplasm"/>
    <property type="evidence" value="ECO:0007669"/>
    <property type="project" value="TreeGrafter"/>
</dbReference>
<feature type="compositionally biased region" description="Polar residues" evidence="6">
    <location>
        <begin position="567"/>
        <end position="578"/>
    </location>
</feature>
<feature type="region of interest" description="Disordered" evidence="6">
    <location>
        <begin position="1"/>
        <end position="87"/>
    </location>
</feature>
<dbReference type="Gene3D" id="3.40.50.300">
    <property type="entry name" value="P-loop containing nucleotide triphosphate hydrolases"/>
    <property type="match status" value="1"/>
</dbReference>
<dbReference type="GO" id="GO:0030422">
    <property type="term" value="P:siRNA processing"/>
    <property type="evidence" value="ECO:0007669"/>
    <property type="project" value="TreeGrafter"/>
</dbReference>
<feature type="region of interest" description="Disordered" evidence="6">
    <location>
        <begin position="696"/>
        <end position="731"/>
    </location>
</feature>
<dbReference type="Gene3D" id="3.30.160.380">
    <property type="entry name" value="Dicer dimerisation domain"/>
    <property type="match status" value="1"/>
</dbReference>
<sequence>MLSIWKRTWKEKVPSVNSQQGGLDGSSGGASPLDVAAAVHPSDTMSSPLSPTSPKTKRSRKPAELDAEEPPPKRLKSKHRLNEVDIRPSEAESTLTDQILEQLKRENTIAVLPRQTAIHTLVPFLLWAIEAEQRRPSLKIKRHRTALLLVDSESLFHDVRAVIEPSGLSFGKYDTSVHSVTDPWADLLPLDVVVSSSDELLDSLAHGTLAITQIHALVNIQDYNLPIPGPMVAVMNDFYQVADPLSRPRILTITAVPTNQEFHFDSPMLGMEITLVSKVFGITDERRREILALPDCSTELVILYNKPAQPLATTSTLLESLEQFHPLGGPFKGLLRSSRIAFEELGTCASDLVWRRELKDLDAACRSGPGSNDEDYALSVKRSVRDAVKNWPFTMPNLDTSSRGFNVTHKFLRLVKTLESCEPYGESFRGIVYVQRWLIGSLILELFRTLHGHLDFLRPKELLKSSPEQHDILHGFTTGKYNLLIVMKTAADFQIPKASVVVCFDLCENQELTAHFRSLTRGRQSHFIHLVEQDSDDHRHILAQPSYASNNVSRWTESICDGRHNDTSPASPHGTSNLGDLDTNGDKNGDFIQDPTTSRRIYPKDSFDVVYRMATTLMRRVGNDAQEKALFEFEGSRDPPTYTCSVLLPGIQRFTGSVCLSKAEARQSACYMACKELASIGLLDYRLYPQLPKTNGASDTYVDDEKSSGTRSYHRKEPDFWKNSPSTSSTPVTSLYPMVLSPTHTDEENLPHSSIAILTRQPLPDLASIKLFLSGTPAIVKIRRGAPLLVDEDNLQHLHLYTIRICRAISNKPYDCPLANMAYFFAPLNGWTSSSPSDPERPLYLPSIDDYIPWNLVILAGATHAVPLKCATIEEAKADINDAIIQDRWVEYTRRYVAVRMRPDLTPLSKPLDSPREADYDSLLAFCQARRKGFDGLKDYRQPLIEVSTTPAILNCLNPASRPVPVPTKSHAKYLIPELCAKFTIPASTLRTACLLPSILRRIDDFLLVKELNAQLFDDAISEDLLLIALSAPSSGVECDYERLELLGDAFLKYMATIYVFVMNTSASEGNLHTARQHLISNKFLFQYARRTALPSYIQSKSFAPKLWRPPNFMTPSQPQNHAPGDPTPGPSEDQAAPIVVDATTERQKSKKKKKNKAQDDIQWLGDKAIADVAEALIGAGYMSGGRDAALKVAKALGLPLIDIDQWSDFGHTILAPPPREPPTLKPGSLEAVESLIGHKIMRPHLLAQALTHASSQACEPMSYERLEFVGDAILDFLVIRHLFERDQQLNPGGLTLLKGAMVSNAALAAVCVWSGLHDLLLHESYAMATSIHEYATRLRANQEEEYRLAKSEGRPPGQYWLELEPPKAVSDVVESLIGAIYISDNFSPVGVEALFDNVLKPFYDKHVTLKTLSHHPTKILFELFQAQGCQRFKIIKDKTLTGMTRCSVLVHDVILTSEEDHVATIAARRACFTALDALEGDAGFLARTCDCRTNAQPTKKEKKEARERALALEFEDDNMIVEDAEGDDDYLSESETEDAMILE</sequence>
<keyword evidence="4" id="KW-0347">Helicase</keyword>
<dbReference type="GO" id="GO:0004386">
    <property type="term" value="F:helicase activity"/>
    <property type="evidence" value="ECO:0007669"/>
    <property type="project" value="UniProtKB-KW"/>
</dbReference>
<keyword evidence="3" id="KW-0378">Hydrolase</keyword>
<dbReference type="SMART" id="SM00535">
    <property type="entry name" value="RIBOc"/>
    <property type="match status" value="2"/>
</dbReference>
<dbReference type="SUPFAM" id="SSF54768">
    <property type="entry name" value="dsRNA-binding domain-like"/>
    <property type="match status" value="1"/>
</dbReference>
<gene>
    <name evidence="8" type="primary">dcl1_1</name>
    <name evidence="8" type="ORF">Hypma_010293</name>
</gene>
<dbReference type="Pfam" id="PF00636">
    <property type="entry name" value="Ribonuclease_3"/>
    <property type="match status" value="2"/>
</dbReference>
<dbReference type="EMBL" id="LUEZ02000049">
    <property type="protein sequence ID" value="RDB22674.1"/>
    <property type="molecule type" value="Genomic_DNA"/>
</dbReference>
<dbReference type="PROSITE" id="PS00517">
    <property type="entry name" value="RNASE_3_1"/>
    <property type="match status" value="1"/>
</dbReference>
<evidence type="ECO:0000259" key="7">
    <source>
        <dbReference type="PROSITE" id="PS50142"/>
    </source>
</evidence>
<dbReference type="PANTHER" id="PTHR14950:SF37">
    <property type="entry name" value="ENDORIBONUCLEASE DICER"/>
    <property type="match status" value="1"/>
</dbReference>
<dbReference type="InterPro" id="IPR038248">
    <property type="entry name" value="Dicer_dimer_sf"/>
</dbReference>
<protein>
    <submittedName>
        <fullName evidence="8">Dicer-like protein 1</fullName>
    </submittedName>
</protein>
<evidence type="ECO:0000256" key="1">
    <source>
        <dbReference type="ARBA" id="ARBA00022737"/>
    </source>
</evidence>
<dbReference type="CDD" id="cd00593">
    <property type="entry name" value="RIBOc"/>
    <property type="match status" value="2"/>
</dbReference>
<dbReference type="InterPro" id="IPR036389">
    <property type="entry name" value="RNase_III_sf"/>
</dbReference>
<feature type="compositionally biased region" description="Low complexity" evidence="6">
    <location>
        <begin position="41"/>
        <end position="54"/>
    </location>
</feature>
<dbReference type="STRING" id="39966.A0A369JTJ0"/>